<dbReference type="PANTHER" id="PTHR44688:SF16">
    <property type="entry name" value="DNA-BINDING TRANSCRIPTIONAL ACTIVATOR DEVR_DOSR"/>
    <property type="match status" value="1"/>
</dbReference>
<dbReference type="InterPro" id="IPR000792">
    <property type="entry name" value="Tscrpt_reg_LuxR_C"/>
</dbReference>
<dbReference type="InterPro" id="IPR016032">
    <property type="entry name" value="Sig_transdc_resp-reg_C-effctor"/>
</dbReference>
<dbReference type="InterPro" id="IPR036388">
    <property type="entry name" value="WH-like_DNA-bd_sf"/>
</dbReference>
<dbReference type="PROSITE" id="PS00622">
    <property type="entry name" value="HTH_LUXR_1"/>
    <property type="match status" value="1"/>
</dbReference>
<feature type="domain" description="HTH luxR-type" evidence="5">
    <location>
        <begin position="136"/>
        <end position="201"/>
    </location>
</feature>
<dbReference type="PROSITE" id="PS50043">
    <property type="entry name" value="HTH_LUXR_2"/>
    <property type="match status" value="1"/>
</dbReference>
<proteinExistence type="predicted"/>
<dbReference type="SUPFAM" id="SSF46894">
    <property type="entry name" value="C-terminal effector domain of the bipartite response regulators"/>
    <property type="match status" value="1"/>
</dbReference>
<dbReference type="SMART" id="SM00421">
    <property type="entry name" value="HTH_LUXR"/>
    <property type="match status" value="1"/>
</dbReference>
<keyword evidence="2" id="KW-0238">DNA-binding</keyword>
<organism evidence="6 7">
    <name type="scientific">Micromonospora thermarum</name>
    <dbReference type="NCBI Taxonomy" id="2720024"/>
    <lineage>
        <taxon>Bacteria</taxon>
        <taxon>Bacillati</taxon>
        <taxon>Actinomycetota</taxon>
        <taxon>Actinomycetes</taxon>
        <taxon>Micromonosporales</taxon>
        <taxon>Micromonosporaceae</taxon>
        <taxon>Micromonospora</taxon>
    </lineage>
</organism>
<evidence type="ECO:0000313" key="6">
    <source>
        <dbReference type="EMBL" id="NJP33334.1"/>
    </source>
</evidence>
<protein>
    <submittedName>
        <fullName evidence="6">Response regulator transcription factor</fullName>
    </submittedName>
</protein>
<dbReference type="RefSeq" id="WP_168001711.1">
    <property type="nucleotide sequence ID" value="NZ_JAATEO010000015.1"/>
</dbReference>
<feature type="region of interest" description="Disordered" evidence="4">
    <location>
        <begin position="1"/>
        <end position="32"/>
    </location>
</feature>
<keyword evidence="1" id="KW-0805">Transcription regulation</keyword>
<comment type="caution">
    <text evidence="6">The sequence shown here is derived from an EMBL/GenBank/DDBJ whole genome shotgun (WGS) entry which is preliminary data.</text>
</comment>
<evidence type="ECO:0000256" key="1">
    <source>
        <dbReference type="ARBA" id="ARBA00023015"/>
    </source>
</evidence>
<accession>A0ABX0ZA48</accession>
<dbReference type="Proteomes" id="UP000783871">
    <property type="component" value="Unassembled WGS sequence"/>
</dbReference>
<evidence type="ECO:0000256" key="4">
    <source>
        <dbReference type="SAM" id="MobiDB-lite"/>
    </source>
</evidence>
<keyword evidence="7" id="KW-1185">Reference proteome</keyword>
<dbReference type="EMBL" id="JAATEO010000015">
    <property type="protein sequence ID" value="NJP33334.1"/>
    <property type="molecule type" value="Genomic_DNA"/>
</dbReference>
<dbReference type="PRINTS" id="PR00038">
    <property type="entry name" value="HTHLUXR"/>
</dbReference>
<reference evidence="6 7" key="1">
    <citation type="submission" date="2020-03" db="EMBL/GenBank/DDBJ databases">
        <title>WGS of actinomycetes isolated from Thailand.</title>
        <authorList>
            <person name="Thawai C."/>
        </authorList>
    </citation>
    <scope>NUCLEOTIDE SEQUENCE [LARGE SCALE GENOMIC DNA]</scope>
    <source>
        <strain evidence="6 7">HSS6-12</strain>
    </source>
</reference>
<dbReference type="Pfam" id="PF00196">
    <property type="entry name" value="GerE"/>
    <property type="match status" value="1"/>
</dbReference>
<gene>
    <name evidence="6" type="ORF">HCJ94_15415</name>
</gene>
<evidence type="ECO:0000256" key="3">
    <source>
        <dbReference type="ARBA" id="ARBA00023163"/>
    </source>
</evidence>
<evidence type="ECO:0000259" key="5">
    <source>
        <dbReference type="PROSITE" id="PS50043"/>
    </source>
</evidence>
<evidence type="ECO:0000313" key="7">
    <source>
        <dbReference type="Proteomes" id="UP000783871"/>
    </source>
</evidence>
<dbReference type="PANTHER" id="PTHR44688">
    <property type="entry name" value="DNA-BINDING TRANSCRIPTIONAL ACTIVATOR DEVR_DOSR"/>
    <property type="match status" value="1"/>
</dbReference>
<dbReference type="Gene3D" id="1.10.10.10">
    <property type="entry name" value="Winged helix-like DNA-binding domain superfamily/Winged helix DNA-binding domain"/>
    <property type="match status" value="1"/>
</dbReference>
<dbReference type="CDD" id="cd06170">
    <property type="entry name" value="LuxR_C_like"/>
    <property type="match status" value="1"/>
</dbReference>
<keyword evidence="3" id="KW-0804">Transcription</keyword>
<name>A0ABX0ZA48_9ACTN</name>
<evidence type="ECO:0000256" key="2">
    <source>
        <dbReference type="ARBA" id="ARBA00023125"/>
    </source>
</evidence>
<sequence length="210" mass="22106">MRRKRSPDPGQPAGGAVRTGPPAPSRGPGRVVLAGDWPASRAAALRALLTVVDDPCSPVDWLLVAVGAGPPPPGALPRPAQPRRPRVAVVDPGGRWPEGADSDVYLAGDVEPGELVAALRLAGTEFTIRRVATPARRGLPAGLTGREGELLRALCAGLGNDQIARQLHISRSTVEFHLTRIFRKLEVSSRAEAIVRALRHDPGLAAAGRR</sequence>